<proteinExistence type="predicted"/>
<name>A0A1R3X5T9_9RHOB</name>
<protein>
    <recommendedName>
        <fullName evidence="3">Roadblock/LC7 domain-containing protein</fullName>
    </recommendedName>
</protein>
<evidence type="ECO:0008006" key="3">
    <source>
        <dbReference type="Google" id="ProtNLM"/>
    </source>
</evidence>
<dbReference type="EMBL" id="FTPR01000001">
    <property type="protein sequence ID" value="SIT86307.1"/>
    <property type="molecule type" value="Genomic_DNA"/>
</dbReference>
<dbReference type="AlphaFoldDB" id="A0A1R3X5T9"/>
<organism evidence="1 2">
    <name type="scientific">Yoonia rosea</name>
    <dbReference type="NCBI Taxonomy" id="287098"/>
    <lineage>
        <taxon>Bacteria</taxon>
        <taxon>Pseudomonadati</taxon>
        <taxon>Pseudomonadota</taxon>
        <taxon>Alphaproteobacteria</taxon>
        <taxon>Rhodobacterales</taxon>
        <taxon>Paracoccaceae</taxon>
        <taxon>Yoonia</taxon>
    </lineage>
</organism>
<reference evidence="2" key="1">
    <citation type="submission" date="2017-01" db="EMBL/GenBank/DDBJ databases">
        <authorList>
            <person name="Varghese N."/>
            <person name="Submissions S."/>
        </authorList>
    </citation>
    <scope>NUCLEOTIDE SEQUENCE [LARGE SCALE GENOMIC DNA]</scope>
    <source>
        <strain evidence="2">DSM 29591</strain>
    </source>
</reference>
<keyword evidence="2" id="KW-1185">Reference proteome</keyword>
<sequence length="120" mass="12825">MVVHELDALRERFEGCTALAFADLSTKMILVTDSHSNLRREALDALCEEAALLLGANGKPALADKPSGMASVASTSQLRVFLRAEHEPNDVLCCICGPKMDADKFVADACACLDRISSGE</sequence>
<dbReference type="OrthoDB" id="7857877at2"/>
<evidence type="ECO:0000313" key="2">
    <source>
        <dbReference type="Proteomes" id="UP000186997"/>
    </source>
</evidence>
<gene>
    <name evidence="1" type="ORF">SAMN05421665_2282</name>
</gene>
<evidence type="ECO:0000313" key="1">
    <source>
        <dbReference type="EMBL" id="SIT86307.1"/>
    </source>
</evidence>
<accession>A0A1R3X5T9</accession>
<dbReference type="STRING" id="287098.SAMN05421665_2282"/>
<dbReference type="Proteomes" id="UP000186997">
    <property type="component" value="Unassembled WGS sequence"/>
</dbReference>